<dbReference type="InterPro" id="IPR050951">
    <property type="entry name" value="Retrovirus_Pol_polyprotein"/>
</dbReference>
<reference evidence="2" key="1">
    <citation type="journal article" date="2023" name="Front. Mar. Sci.">
        <title>A new Merluccius polli reference genome to investigate the effects of global change in West African waters.</title>
        <authorList>
            <person name="Mateo J.L."/>
            <person name="Blanco-Fernandez C."/>
            <person name="Garcia-Vazquez E."/>
            <person name="Machado-Schiaffino G."/>
        </authorList>
    </citation>
    <scope>NUCLEOTIDE SEQUENCE</scope>
    <source>
        <strain evidence="2">C29</strain>
        <tissue evidence="2">Fin</tissue>
    </source>
</reference>
<dbReference type="InterPro" id="IPR041577">
    <property type="entry name" value="RT_RNaseH_2"/>
</dbReference>
<dbReference type="InterPro" id="IPR043502">
    <property type="entry name" value="DNA/RNA_pol_sf"/>
</dbReference>
<feature type="domain" description="Reverse transcriptase/retrotransposon-derived protein RNase H-like" evidence="1">
    <location>
        <begin position="328"/>
        <end position="390"/>
    </location>
</feature>
<dbReference type="Gene3D" id="3.10.10.10">
    <property type="entry name" value="HIV Type 1 Reverse Transcriptase, subunit A, domain 1"/>
    <property type="match status" value="1"/>
</dbReference>
<dbReference type="SUPFAM" id="SSF56672">
    <property type="entry name" value="DNA/RNA polymerases"/>
    <property type="match status" value="1"/>
</dbReference>
<comment type="caution">
    <text evidence="2">The sequence shown here is derived from an EMBL/GenBank/DDBJ whole genome shotgun (WGS) entry which is preliminary data.</text>
</comment>
<organism evidence="2 3">
    <name type="scientific">Merluccius polli</name>
    <name type="common">Benguela hake</name>
    <name type="synonym">Merluccius cadenati</name>
    <dbReference type="NCBI Taxonomy" id="89951"/>
    <lineage>
        <taxon>Eukaryota</taxon>
        <taxon>Metazoa</taxon>
        <taxon>Chordata</taxon>
        <taxon>Craniata</taxon>
        <taxon>Vertebrata</taxon>
        <taxon>Euteleostomi</taxon>
        <taxon>Actinopterygii</taxon>
        <taxon>Neopterygii</taxon>
        <taxon>Teleostei</taxon>
        <taxon>Neoteleostei</taxon>
        <taxon>Acanthomorphata</taxon>
        <taxon>Zeiogadaria</taxon>
        <taxon>Gadariae</taxon>
        <taxon>Gadiformes</taxon>
        <taxon>Gadoidei</taxon>
        <taxon>Merlucciidae</taxon>
        <taxon>Merluccius</taxon>
    </lineage>
</organism>
<proteinExistence type="predicted"/>
<evidence type="ECO:0000313" key="3">
    <source>
        <dbReference type="Proteomes" id="UP001174136"/>
    </source>
</evidence>
<name>A0AA47NTW4_MERPO</name>
<accession>A0AA47NTW4</accession>
<keyword evidence="3" id="KW-1185">Reference proteome</keyword>
<dbReference type="CDD" id="cd09274">
    <property type="entry name" value="RNase_HI_RT_Ty3"/>
    <property type="match status" value="1"/>
</dbReference>
<dbReference type="PANTHER" id="PTHR37984">
    <property type="entry name" value="PROTEIN CBG26694"/>
    <property type="match status" value="1"/>
</dbReference>
<evidence type="ECO:0000313" key="2">
    <source>
        <dbReference type="EMBL" id="KAK0137210.1"/>
    </source>
</evidence>
<dbReference type="Proteomes" id="UP001174136">
    <property type="component" value="Unassembled WGS sequence"/>
</dbReference>
<dbReference type="InterPro" id="IPR043128">
    <property type="entry name" value="Rev_trsase/Diguanyl_cyclase"/>
</dbReference>
<dbReference type="AlphaFoldDB" id="A0AA47NTW4"/>
<protein>
    <recommendedName>
        <fullName evidence="1">Reverse transcriptase/retrotransposon-derived protein RNase H-like domain-containing protein</fullName>
    </recommendedName>
</protein>
<sequence length="519" mass="58119">MPSKGETVLKVPKELFVDTVTAESEDEESAYADIRLGPQNKRLTFKLDTGAQTCVIPAKDFATLMPGTPLMADTHKLLAYGGHPLKVNGYCSLVGRYKDKSKDGPPILSYRACKNLGLIKVVYAVTDTSEEKCNTQSADILSIGEFQGECSFRIDPNVAPVVCPPRRVPFALRDRLKTELNNMERDSIICKGMEPTQWVNALLTCEKPKTHKLRVCLNPRPLNKAILRPYYPLPTLEDVTCKLAGAKYFSILDARSGYWAIKLSEESSLLITFNMIFGRYRFLRLPFGIVSAQDEFQRRIDETYEGLEGVAGIVDDIMKETITAELGPVLAYFDPKKEVTLQVDTSKNGLGATIMQEGKPVAYASKLLNNMEKNYAQIEKELYAVLYGCITVESDHKPLESILRKPLALAPPRLQRMLLALQKYSITLIHRLGKEIPVADMLPRKSLEDEDSLLSEAMETQVHSVISAASVSADRLDDIKASTAQDEQLSILKQVIRSGWPETRKNCHPCISEYWNHRN</sequence>
<dbReference type="CDD" id="cd01647">
    <property type="entry name" value="RT_LTR"/>
    <property type="match status" value="1"/>
</dbReference>
<dbReference type="PANTHER" id="PTHR37984:SF7">
    <property type="entry name" value="INTEGRASE CATALYTIC DOMAIN-CONTAINING PROTEIN"/>
    <property type="match status" value="1"/>
</dbReference>
<dbReference type="Pfam" id="PF17919">
    <property type="entry name" value="RT_RNaseH_2"/>
    <property type="match status" value="1"/>
</dbReference>
<dbReference type="Gene3D" id="3.30.70.270">
    <property type="match status" value="1"/>
</dbReference>
<gene>
    <name evidence="2" type="ORF">N1851_026595</name>
</gene>
<evidence type="ECO:0000259" key="1">
    <source>
        <dbReference type="Pfam" id="PF17919"/>
    </source>
</evidence>
<dbReference type="EMBL" id="JAOPHQ010004932">
    <property type="protein sequence ID" value="KAK0137210.1"/>
    <property type="molecule type" value="Genomic_DNA"/>
</dbReference>